<keyword evidence="5" id="KW-0460">Magnesium</keyword>
<dbReference type="Pfam" id="PF00348">
    <property type="entry name" value="polyprenyl_synt"/>
    <property type="match status" value="1"/>
</dbReference>
<dbReference type="Proteomes" id="UP000253495">
    <property type="component" value="Unassembled WGS sequence"/>
</dbReference>
<dbReference type="SFLD" id="SFLDS00005">
    <property type="entry name" value="Isoprenoid_Synthase_Type_I"/>
    <property type="match status" value="1"/>
</dbReference>
<dbReference type="SFLD" id="SFLDG01017">
    <property type="entry name" value="Polyprenyl_Transferase_Like"/>
    <property type="match status" value="1"/>
</dbReference>
<evidence type="ECO:0000256" key="1">
    <source>
        <dbReference type="ARBA" id="ARBA00001946"/>
    </source>
</evidence>
<dbReference type="GO" id="GO:0008299">
    <property type="term" value="P:isoprenoid biosynthetic process"/>
    <property type="evidence" value="ECO:0007669"/>
    <property type="project" value="InterPro"/>
</dbReference>
<evidence type="ECO:0000313" key="9">
    <source>
        <dbReference type="Proteomes" id="UP000253495"/>
    </source>
</evidence>
<proteinExistence type="inferred from homology"/>
<keyword evidence="9" id="KW-1185">Reference proteome</keyword>
<dbReference type="PROSITE" id="PS00723">
    <property type="entry name" value="POLYPRENYL_SYNTHASE_1"/>
    <property type="match status" value="1"/>
</dbReference>
<keyword evidence="4" id="KW-0479">Metal-binding</keyword>
<evidence type="ECO:0000256" key="7">
    <source>
        <dbReference type="SAM" id="MobiDB-lite"/>
    </source>
</evidence>
<dbReference type="InterPro" id="IPR033749">
    <property type="entry name" value="Polyprenyl_synt_CS"/>
</dbReference>
<dbReference type="AlphaFoldDB" id="A0A368VTY9"/>
<evidence type="ECO:0000256" key="5">
    <source>
        <dbReference type="ARBA" id="ARBA00022842"/>
    </source>
</evidence>
<comment type="similarity">
    <text evidence="2 6">Belongs to the FPP/GGPP synthase family.</text>
</comment>
<evidence type="ECO:0000256" key="4">
    <source>
        <dbReference type="ARBA" id="ARBA00022723"/>
    </source>
</evidence>
<dbReference type="InterPro" id="IPR000092">
    <property type="entry name" value="Polyprenyl_synt"/>
</dbReference>
<accession>A0A368VTY9</accession>
<gene>
    <name evidence="8" type="ORF">DFQ14_105182</name>
</gene>
<dbReference type="EMBL" id="QPJC01000005">
    <property type="protein sequence ID" value="RCW44037.1"/>
    <property type="molecule type" value="Genomic_DNA"/>
</dbReference>
<feature type="region of interest" description="Disordered" evidence="7">
    <location>
        <begin position="1"/>
        <end position="45"/>
    </location>
</feature>
<evidence type="ECO:0000256" key="6">
    <source>
        <dbReference type="RuleBase" id="RU004466"/>
    </source>
</evidence>
<keyword evidence="3 6" id="KW-0808">Transferase</keyword>
<reference evidence="8 9" key="1">
    <citation type="submission" date="2018-07" db="EMBL/GenBank/DDBJ databases">
        <title>Genomic Encyclopedia of Type Strains, Phase III (KMG-III): the genomes of soil and plant-associated and newly described type strains.</title>
        <authorList>
            <person name="Whitman W."/>
        </authorList>
    </citation>
    <scope>NUCLEOTIDE SEQUENCE [LARGE SCALE GENOMIC DNA]</scope>
    <source>
        <strain evidence="8 9">CECT 8575</strain>
    </source>
</reference>
<comment type="caution">
    <text evidence="8">The sequence shown here is derived from an EMBL/GenBank/DDBJ whole genome shotgun (WGS) entry which is preliminary data.</text>
</comment>
<evidence type="ECO:0000313" key="8">
    <source>
        <dbReference type="EMBL" id="RCW44037.1"/>
    </source>
</evidence>
<dbReference type="PANTHER" id="PTHR12001">
    <property type="entry name" value="GERANYLGERANYL PYROPHOSPHATE SYNTHASE"/>
    <property type="match status" value="1"/>
</dbReference>
<protein>
    <submittedName>
        <fullName evidence="8">Geranylgeranyl diphosphate synthase type I</fullName>
    </submittedName>
</protein>
<dbReference type="PROSITE" id="PS00444">
    <property type="entry name" value="POLYPRENYL_SYNTHASE_2"/>
    <property type="match status" value="1"/>
</dbReference>
<dbReference type="Gene3D" id="1.10.600.10">
    <property type="entry name" value="Farnesyl Diphosphate Synthase"/>
    <property type="match status" value="1"/>
</dbReference>
<comment type="cofactor">
    <cofactor evidence="1">
        <name>Mg(2+)</name>
        <dbReference type="ChEBI" id="CHEBI:18420"/>
    </cofactor>
</comment>
<evidence type="ECO:0000256" key="2">
    <source>
        <dbReference type="ARBA" id="ARBA00006706"/>
    </source>
</evidence>
<dbReference type="SUPFAM" id="SSF48576">
    <property type="entry name" value="Terpenoid synthases"/>
    <property type="match status" value="1"/>
</dbReference>
<dbReference type="GO" id="GO:0046872">
    <property type="term" value="F:metal ion binding"/>
    <property type="evidence" value="ECO:0007669"/>
    <property type="project" value="UniProtKB-KW"/>
</dbReference>
<name>A0A368VTY9_9ACTN</name>
<dbReference type="PANTHER" id="PTHR12001:SF85">
    <property type="entry name" value="SHORT CHAIN ISOPRENYL DIPHOSPHATE SYNTHASE"/>
    <property type="match status" value="1"/>
</dbReference>
<dbReference type="InterPro" id="IPR008949">
    <property type="entry name" value="Isoprenoid_synthase_dom_sf"/>
</dbReference>
<dbReference type="GO" id="GO:0004659">
    <property type="term" value="F:prenyltransferase activity"/>
    <property type="evidence" value="ECO:0007669"/>
    <property type="project" value="InterPro"/>
</dbReference>
<evidence type="ECO:0000256" key="3">
    <source>
        <dbReference type="ARBA" id="ARBA00022679"/>
    </source>
</evidence>
<sequence length="424" mass="45502">MTGGVHTAGDLAEGVPDPLRALPHRPDTSGTAGHPFAPSDQGITDDGRMRAQDLVVEETATEDAVTVDTDLPGQVHETLADYLEIRITECRDIDPAFAEAVRELARFVLGGGKRIRPAFAWWGWRAAGGAAEGRQATAMLRAASALELIQTCALMHDDLIDDSDTRRGHSTVHVRFAETHRNERWNGSARRFGTAAAVLLGDLAMSWADDMVRSSGLPGACLARAMQPWQAMRTEVLAGQYLDILGQARGDESPEAALRIDELKSASYTVQRPLQFGAELGGADAATMAALSRFGADIGVAFQLRDDLLGVFGDPDVTGKPAGDDLREGKRTLLVAEAFGRARQHGDQSSLDVLHSVLGEEDPHPSQVQQARQVLEHLGAVRAVEDRITTLTEKAMATLETTDLPEPAATRLAELAIAVTDRNA</sequence>
<dbReference type="CDD" id="cd00685">
    <property type="entry name" value="Trans_IPPS_HT"/>
    <property type="match status" value="1"/>
</dbReference>
<organism evidence="8 9">
    <name type="scientific">Halopolyspora algeriensis</name>
    <dbReference type="NCBI Taxonomy" id="1500506"/>
    <lineage>
        <taxon>Bacteria</taxon>
        <taxon>Bacillati</taxon>
        <taxon>Actinomycetota</taxon>
        <taxon>Actinomycetes</taxon>
        <taxon>Actinomycetes incertae sedis</taxon>
        <taxon>Halopolyspora</taxon>
    </lineage>
</organism>